<dbReference type="PANTHER" id="PTHR32046:SF11">
    <property type="entry name" value="IMMUNE-ASSOCIATED NUCLEOTIDE-BINDING PROTEIN 10-LIKE"/>
    <property type="match status" value="1"/>
</dbReference>
<evidence type="ECO:0000313" key="2">
    <source>
        <dbReference type="EMBL" id="CAK6983027.1"/>
    </source>
</evidence>
<feature type="coiled-coil region" evidence="1">
    <location>
        <begin position="33"/>
        <end position="77"/>
    </location>
</feature>
<dbReference type="PANTHER" id="PTHR32046">
    <property type="entry name" value="G DOMAIN-CONTAINING PROTEIN"/>
    <property type="match status" value="1"/>
</dbReference>
<name>A0AAV1QJ76_SCOSC</name>
<comment type="caution">
    <text evidence="2">The sequence shown here is derived from an EMBL/GenBank/DDBJ whole genome shotgun (WGS) entry which is preliminary data.</text>
</comment>
<dbReference type="EMBL" id="CAWUFR010001174">
    <property type="protein sequence ID" value="CAK6983027.1"/>
    <property type="molecule type" value="Genomic_DNA"/>
</dbReference>
<organism evidence="2 3">
    <name type="scientific">Scomber scombrus</name>
    <name type="common">Atlantic mackerel</name>
    <name type="synonym">Scomber vernalis</name>
    <dbReference type="NCBI Taxonomy" id="13677"/>
    <lineage>
        <taxon>Eukaryota</taxon>
        <taxon>Metazoa</taxon>
        <taxon>Chordata</taxon>
        <taxon>Craniata</taxon>
        <taxon>Vertebrata</taxon>
        <taxon>Euteleostomi</taxon>
        <taxon>Actinopterygii</taxon>
        <taxon>Neopterygii</taxon>
        <taxon>Teleostei</taxon>
        <taxon>Neoteleostei</taxon>
        <taxon>Acanthomorphata</taxon>
        <taxon>Pelagiaria</taxon>
        <taxon>Scombriformes</taxon>
        <taxon>Scombridae</taxon>
        <taxon>Scomber</taxon>
    </lineage>
</organism>
<proteinExistence type="predicted"/>
<reference evidence="2 3" key="1">
    <citation type="submission" date="2024-01" db="EMBL/GenBank/DDBJ databases">
        <authorList>
            <person name="Alioto T."/>
            <person name="Alioto T."/>
            <person name="Gomez Garrido J."/>
        </authorList>
    </citation>
    <scope>NUCLEOTIDE SEQUENCE [LARGE SCALE GENOMIC DNA]</scope>
</reference>
<accession>A0AAV1QJ76</accession>
<sequence length="145" mass="17358">MKDGHCTSCTGKCPVSDHVKEEWIYVTKTRYVKTTLQDMKEKYEENKSKSEKKKSLMEYLQTEMEELKAEKIKLLDESYQHVVNLEQIALNDNSLSTYANLDFLIEKMKERRDTEKVKKLEEMKRRIEKGNKSVLKYMFGKLKFW</sequence>
<dbReference type="Proteomes" id="UP001314229">
    <property type="component" value="Unassembled WGS sequence"/>
</dbReference>
<keyword evidence="3" id="KW-1185">Reference proteome</keyword>
<evidence type="ECO:0000256" key="1">
    <source>
        <dbReference type="SAM" id="Coils"/>
    </source>
</evidence>
<keyword evidence="1" id="KW-0175">Coiled coil</keyword>
<protein>
    <submittedName>
        <fullName evidence="2">Uncharacterized protein LOC128379955</fullName>
    </submittedName>
</protein>
<gene>
    <name evidence="2" type="ORF">FSCOSCO3_A023166</name>
</gene>
<evidence type="ECO:0000313" key="3">
    <source>
        <dbReference type="Proteomes" id="UP001314229"/>
    </source>
</evidence>
<dbReference type="AlphaFoldDB" id="A0AAV1QJ76"/>